<dbReference type="InterPro" id="IPR016796">
    <property type="entry name" value="UCP021774"/>
</dbReference>
<dbReference type="GeneID" id="74528877"/>
<dbReference type="PANTHER" id="PTHR38342:SF1">
    <property type="entry name" value="SLR5037 PROTEIN"/>
    <property type="match status" value="1"/>
</dbReference>
<sequence length="151" mass="16265">MALPIDPTAIKSDDIGEERAVLHMEHEAAIEHVREAFTDAGFGVATEFSPSELLNEKVDADRDPYYVLGACNPAMADRALDASDNQLGALFPCNVVIWEEEPGTQVVYHVSIMRIARLVGIAPDDEEMADIVADTGELVDAAIANLDAVEA</sequence>
<dbReference type="Pfam" id="PF03625">
    <property type="entry name" value="DUF302"/>
    <property type="match status" value="1"/>
</dbReference>
<protein>
    <submittedName>
        <fullName evidence="2">DUF302 domain-containing protein</fullName>
    </submittedName>
</protein>
<dbReference type="PIRSF" id="PIRSF021774">
    <property type="entry name" value="UCP021774"/>
    <property type="match status" value="1"/>
</dbReference>
<dbReference type="Proteomes" id="UP001058330">
    <property type="component" value="Chromosome"/>
</dbReference>
<evidence type="ECO:0000313" key="3">
    <source>
        <dbReference type="Proteomes" id="UP001058330"/>
    </source>
</evidence>
<name>A0ABY5R9A8_HALLR</name>
<accession>A0ABY5R9A8</accession>
<dbReference type="SUPFAM" id="SSF103247">
    <property type="entry name" value="TT1751-like"/>
    <property type="match status" value="1"/>
</dbReference>
<gene>
    <name evidence="2" type="ORF">KU306_08215</name>
</gene>
<dbReference type="EMBL" id="CP078063">
    <property type="protein sequence ID" value="UVE48929.1"/>
    <property type="molecule type" value="Genomic_DNA"/>
</dbReference>
<dbReference type="InterPro" id="IPR035923">
    <property type="entry name" value="TT1751-like_sf"/>
</dbReference>
<dbReference type="Gene3D" id="3.30.310.70">
    <property type="entry name" value="TT1751-like domain"/>
    <property type="match status" value="1"/>
</dbReference>
<organism evidence="2 3">
    <name type="scientific">Haloferax larsenii</name>
    <dbReference type="NCBI Taxonomy" id="302484"/>
    <lineage>
        <taxon>Archaea</taxon>
        <taxon>Methanobacteriati</taxon>
        <taxon>Methanobacteriota</taxon>
        <taxon>Stenosarchaea group</taxon>
        <taxon>Halobacteria</taxon>
        <taxon>Halobacteriales</taxon>
        <taxon>Haloferacaceae</taxon>
        <taxon>Haloferax</taxon>
    </lineage>
</organism>
<dbReference type="PANTHER" id="PTHR38342">
    <property type="entry name" value="SLR5037 PROTEIN"/>
    <property type="match status" value="1"/>
</dbReference>
<dbReference type="CDD" id="cd14797">
    <property type="entry name" value="DUF302"/>
    <property type="match status" value="1"/>
</dbReference>
<dbReference type="InterPro" id="IPR005180">
    <property type="entry name" value="DUF302"/>
</dbReference>
<feature type="domain" description="DUF302" evidence="1">
    <location>
        <begin position="51"/>
        <end position="109"/>
    </location>
</feature>
<proteinExistence type="predicted"/>
<evidence type="ECO:0000313" key="2">
    <source>
        <dbReference type="EMBL" id="UVE48929.1"/>
    </source>
</evidence>
<evidence type="ECO:0000259" key="1">
    <source>
        <dbReference type="Pfam" id="PF03625"/>
    </source>
</evidence>
<keyword evidence="3" id="KW-1185">Reference proteome</keyword>
<dbReference type="RefSeq" id="WP_007545126.1">
    <property type="nucleotide sequence ID" value="NZ_CP078063.1"/>
</dbReference>
<reference evidence="2" key="1">
    <citation type="submission" date="2021-07" db="EMBL/GenBank/DDBJ databases">
        <title>Studies on halocins as antimicrobial molecules from haloarchaea.</title>
        <authorList>
            <person name="Kumar S."/>
            <person name="Khare S.K."/>
        </authorList>
    </citation>
    <scope>NUCLEOTIDE SEQUENCE</scope>
    <source>
        <strain evidence="2">NCIM 5678</strain>
    </source>
</reference>